<reference evidence="2 3" key="2">
    <citation type="submission" date="2024-07" db="EMBL/GenBank/DDBJ databases">
        <authorList>
            <person name="Akdeniz Z."/>
        </authorList>
    </citation>
    <scope>NUCLEOTIDE SEQUENCE [LARGE SCALE GENOMIC DNA]</scope>
</reference>
<protein>
    <submittedName>
        <fullName evidence="2">Hypothetical_protein</fullName>
    </submittedName>
</protein>
<sequence length="202" mass="24349">MKQRKSKWIENEICPKQQQNDSESLWNEIAQQVKNETLQYSELQHQQQMTQTKCVHNWTRLELVSLWSLCVNFNADFNSILNTQPIFQHLTHNQLQCQWQSLQQKQKLYIQYFRKILVDPNSIILIPEKQFLSLSFVVKLCYDRFEMLKYASKFQTENRKLDQMEIKAIIAFLPDITYTQLQSLYNSFLEEHKRRGLDLQLL</sequence>
<dbReference type="EMBL" id="CAXDID020000058">
    <property type="protein sequence ID" value="CAL6008770.1"/>
    <property type="molecule type" value="Genomic_DNA"/>
</dbReference>
<gene>
    <name evidence="2" type="ORF">HINF_LOCUS21277</name>
    <name evidence="1" type="ORF">HINF_LOCUS7706</name>
</gene>
<dbReference type="Proteomes" id="UP001642409">
    <property type="component" value="Unassembled WGS sequence"/>
</dbReference>
<comment type="caution">
    <text evidence="1">The sequence shown here is derived from an EMBL/GenBank/DDBJ whole genome shotgun (WGS) entry which is preliminary data.</text>
</comment>
<name>A0AA86NIT0_9EUKA</name>
<organism evidence="1">
    <name type="scientific">Hexamita inflata</name>
    <dbReference type="NCBI Taxonomy" id="28002"/>
    <lineage>
        <taxon>Eukaryota</taxon>
        <taxon>Metamonada</taxon>
        <taxon>Diplomonadida</taxon>
        <taxon>Hexamitidae</taxon>
        <taxon>Hexamitinae</taxon>
        <taxon>Hexamita</taxon>
    </lineage>
</organism>
<evidence type="ECO:0000313" key="3">
    <source>
        <dbReference type="Proteomes" id="UP001642409"/>
    </source>
</evidence>
<proteinExistence type="predicted"/>
<dbReference type="AlphaFoldDB" id="A0AA86NIT0"/>
<evidence type="ECO:0000313" key="1">
    <source>
        <dbReference type="EMBL" id="CAI9920061.1"/>
    </source>
</evidence>
<keyword evidence="3" id="KW-1185">Reference proteome</keyword>
<accession>A0AA86NIT0</accession>
<reference evidence="1" key="1">
    <citation type="submission" date="2023-06" db="EMBL/GenBank/DDBJ databases">
        <authorList>
            <person name="Kurt Z."/>
        </authorList>
    </citation>
    <scope>NUCLEOTIDE SEQUENCE</scope>
</reference>
<evidence type="ECO:0000313" key="2">
    <source>
        <dbReference type="EMBL" id="CAL6008770.1"/>
    </source>
</evidence>
<dbReference type="EMBL" id="CATOUU010000195">
    <property type="protein sequence ID" value="CAI9920061.1"/>
    <property type="molecule type" value="Genomic_DNA"/>
</dbReference>